<reference evidence="2 3" key="1">
    <citation type="submission" date="2017-11" db="EMBL/GenBank/DDBJ databases">
        <title>The genome of Rhizophagus clarus HR1 reveals common genetic basis of auxotrophy among arbuscular mycorrhizal fungi.</title>
        <authorList>
            <person name="Kobayashi Y."/>
        </authorList>
    </citation>
    <scope>NUCLEOTIDE SEQUENCE [LARGE SCALE GENOMIC DNA]</scope>
    <source>
        <strain evidence="2 3">HR1</strain>
    </source>
</reference>
<evidence type="ECO:0000313" key="3">
    <source>
        <dbReference type="Proteomes" id="UP000247702"/>
    </source>
</evidence>
<dbReference type="AlphaFoldDB" id="A0A2Z6QZF1"/>
<proteinExistence type="predicted"/>
<keyword evidence="3" id="KW-1185">Reference proteome</keyword>
<dbReference type="Proteomes" id="UP000247702">
    <property type="component" value="Unassembled WGS sequence"/>
</dbReference>
<gene>
    <name evidence="2" type="ORF">RclHR1_16980003</name>
</gene>
<feature type="compositionally biased region" description="Basic residues" evidence="1">
    <location>
        <begin position="30"/>
        <end position="44"/>
    </location>
</feature>
<feature type="region of interest" description="Disordered" evidence="1">
    <location>
        <begin position="1"/>
        <end position="45"/>
    </location>
</feature>
<name>A0A2Z6QZF1_9GLOM</name>
<evidence type="ECO:0000256" key="1">
    <source>
        <dbReference type="SAM" id="MobiDB-lite"/>
    </source>
</evidence>
<accession>A0A2Z6QZF1</accession>
<evidence type="ECO:0000313" key="2">
    <source>
        <dbReference type="EMBL" id="GBB90081.1"/>
    </source>
</evidence>
<protein>
    <submittedName>
        <fullName evidence="2">Uncharacterized protein</fullName>
    </submittedName>
</protein>
<dbReference type="EMBL" id="BEXD01000777">
    <property type="protein sequence ID" value="GBB90081.1"/>
    <property type="molecule type" value="Genomic_DNA"/>
</dbReference>
<organism evidence="2 3">
    <name type="scientific">Rhizophagus clarus</name>
    <dbReference type="NCBI Taxonomy" id="94130"/>
    <lineage>
        <taxon>Eukaryota</taxon>
        <taxon>Fungi</taxon>
        <taxon>Fungi incertae sedis</taxon>
        <taxon>Mucoromycota</taxon>
        <taxon>Glomeromycotina</taxon>
        <taxon>Glomeromycetes</taxon>
        <taxon>Glomerales</taxon>
        <taxon>Glomeraceae</taxon>
        <taxon>Rhizophagus</taxon>
    </lineage>
</organism>
<comment type="caution">
    <text evidence="2">The sequence shown here is derived from an EMBL/GenBank/DDBJ whole genome shotgun (WGS) entry which is preliminary data.</text>
</comment>
<sequence length="94" mass="10176">MSEISTLVEPDSSDAQKKCSRESSTSTKKSSSKKAKKAGGKKKVSSTLKQLIEELLTDISNGGRSLEEIGESTSNFLQLSERIDHAETKNKEAS</sequence>